<evidence type="ECO:0000313" key="2">
    <source>
        <dbReference type="Proteomes" id="UP000821866"/>
    </source>
</evidence>
<proteinExistence type="predicted"/>
<dbReference type="EMBL" id="JABSTU010000001">
    <property type="protein sequence ID" value="KAH8041221.1"/>
    <property type="molecule type" value="Genomic_DNA"/>
</dbReference>
<comment type="caution">
    <text evidence="1">The sequence shown here is derived from an EMBL/GenBank/DDBJ whole genome shotgun (WGS) entry which is preliminary data.</text>
</comment>
<gene>
    <name evidence="1" type="ORF">HPB51_014369</name>
</gene>
<protein>
    <submittedName>
        <fullName evidence="1">Uncharacterized protein</fullName>
    </submittedName>
</protein>
<keyword evidence="2" id="KW-1185">Reference proteome</keyword>
<reference evidence="1" key="1">
    <citation type="journal article" date="2020" name="Cell">
        <title>Large-Scale Comparative Analyses of Tick Genomes Elucidate Their Genetic Diversity and Vector Capacities.</title>
        <authorList>
            <consortium name="Tick Genome and Microbiome Consortium (TIGMIC)"/>
            <person name="Jia N."/>
            <person name="Wang J."/>
            <person name="Shi W."/>
            <person name="Du L."/>
            <person name="Sun Y."/>
            <person name="Zhan W."/>
            <person name="Jiang J.F."/>
            <person name="Wang Q."/>
            <person name="Zhang B."/>
            <person name="Ji P."/>
            <person name="Bell-Sakyi L."/>
            <person name="Cui X.M."/>
            <person name="Yuan T.T."/>
            <person name="Jiang B.G."/>
            <person name="Yang W.F."/>
            <person name="Lam T.T."/>
            <person name="Chang Q.C."/>
            <person name="Ding S.J."/>
            <person name="Wang X.J."/>
            <person name="Zhu J.G."/>
            <person name="Ruan X.D."/>
            <person name="Zhao L."/>
            <person name="Wei J.T."/>
            <person name="Ye R.Z."/>
            <person name="Que T.C."/>
            <person name="Du C.H."/>
            <person name="Zhou Y.H."/>
            <person name="Cheng J.X."/>
            <person name="Dai P.F."/>
            <person name="Guo W.B."/>
            <person name="Han X.H."/>
            <person name="Huang E.J."/>
            <person name="Li L.F."/>
            <person name="Wei W."/>
            <person name="Gao Y.C."/>
            <person name="Liu J.Z."/>
            <person name="Shao H.Z."/>
            <person name="Wang X."/>
            <person name="Wang C.C."/>
            <person name="Yang T.C."/>
            <person name="Huo Q.B."/>
            <person name="Li W."/>
            <person name="Chen H.Y."/>
            <person name="Chen S.E."/>
            <person name="Zhou L.G."/>
            <person name="Ni X.B."/>
            <person name="Tian J.H."/>
            <person name="Sheng Y."/>
            <person name="Liu T."/>
            <person name="Pan Y.S."/>
            <person name="Xia L.Y."/>
            <person name="Li J."/>
            <person name="Zhao F."/>
            <person name="Cao W.C."/>
        </authorList>
    </citation>
    <scope>NUCLEOTIDE SEQUENCE</scope>
    <source>
        <strain evidence="1">Rmic-2018</strain>
    </source>
</reference>
<sequence>MERNLVWCTFGTFATNYSHDKMNLDPFCDYAFIPFYTRGRDTLLDDSNPITQQLLGNAQRATRTQYAIHLPHLNISKANQDMDASAGRAKMVEYWTRKNIYHYAVLDLECKPWLRMNIRNEVKAVFDILKKLRRRGDQLKKDHLLQPSAAFGLVILGVRIWPVNSKEFLKEVNDNLQRFPVDGFVPWTHFTEDEYKANYPSCWITGATPYNNSGDNNTNIWGAACYYNIFKDIEGFGNDTKLDHKRYTPFTVQKGDVAVYDIAKHINKKDATTSLAHHNSCVNRTAALSPEVFESSRNSLGA</sequence>
<evidence type="ECO:0000313" key="1">
    <source>
        <dbReference type="EMBL" id="KAH8041221.1"/>
    </source>
</evidence>
<reference evidence="1" key="2">
    <citation type="submission" date="2021-09" db="EMBL/GenBank/DDBJ databases">
        <authorList>
            <person name="Jia N."/>
            <person name="Wang J."/>
            <person name="Shi W."/>
            <person name="Du L."/>
            <person name="Sun Y."/>
            <person name="Zhan W."/>
            <person name="Jiang J."/>
            <person name="Wang Q."/>
            <person name="Zhang B."/>
            <person name="Ji P."/>
            <person name="Sakyi L.B."/>
            <person name="Cui X."/>
            <person name="Yuan T."/>
            <person name="Jiang B."/>
            <person name="Yang W."/>
            <person name="Lam T.T.-Y."/>
            <person name="Chang Q."/>
            <person name="Ding S."/>
            <person name="Wang X."/>
            <person name="Zhu J."/>
            <person name="Ruan X."/>
            <person name="Zhao L."/>
            <person name="Wei J."/>
            <person name="Que T."/>
            <person name="Du C."/>
            <person name="Cheng J."/>
            <person name="Dai P."/>
            <person name="Han X."/>
            <person name="Huang E."/>
            <person name="Gao Y."/>
            <person name="Liu J."/>
            <person name="Shao H."/>
            <person name="Ye R."/>
            <person name="Li L."/>
            <person name="Wei W."/>
            <person name="Wang X."/>
            <person name="Wang C."/>
            <person name="Huo Q."/>
            <person name="Li W."/>
            <person name="Guo W."/>
            <person name="Chen H."/>
            <person name="Chen S."/>
            <person name="Zhou L."/>
            <person name="Zhou L."/>
            <person name="Ni X."/>
            <person name="Tian J."/>
            <person name="Zhou Y."/>
            <person name="Sheng Y."/>
            <person name="Liu T."/>
            <person name="Pan Y."/>
            <person name="Xia L."/>
            <person name="Li J."/>
            <person name="Zhao F."/>
            <person name="Cao W."/>
        </authorList>
    </citation>
    <scope>NUCLEOTIDE SEQUENCE</scope>
    <source>
        <strain evidence="1">Rmic-2018</strain>
        <tissue evidence="1">Larvae</tissue>
    </source>
</reference>
<organism evidence="1 2">
    <name type="scientific">Rhipicephalus microplus</name>
    <name type="common">Cattle tick</name>
    <name type="synonym">Boophilus microplus</name>
    <dbReference type="NCBI Taxonomy" id="6941"/>
    <lineage>
        <taxon>Eukaryota</taxon>
        <taxon>Metazoa</taxon>
        <taxon>Ecdysozoa</taxon>
        <taxon>Arthropoda</taxon>
        <taxon>Chelicerata</taxon>
        <taxon>Arachnida</taxon>
        <taxon>Acari</taxon>
        <taxon>Parasitiformes</taxon>
        <taxon>Ixodida</taxon>
        <taxon>Ixodoidea</taxon>
        <taxon>Ixodidae</taxon>
        <taxon>Rhipicephalinae</taxon>
        <taxon>Rhipicephalus</taxon>
        <taxon>Boophilus</taxon>
    </lineage>
</organism>
<accession>A0A9J6F4Q5</accession>
<name>A0A9J6F4Q5_RHIMP</name>
<dbReference type="Proteomes" id="UP000821866">
    <property type="component" value="Chromosome 1"/>
</dbReference>
<dbReference type="AlphaFoldDB" id="A0A9J6F4Q5"/>